<reference evidence="1 2" key="1">
    <citation type="submission" date="2018-03" db="EMBL/GenBank/DDBJ databases">
        <title>Genomic Encyclopedia of Archaeal and Bacterial Type Strains, Phase II (KMG-II): from individual species to whole genera.</title>
        <authorList>
            <person name="Goeker M."/>
        </authorList>
    </citation>
    <scope>NUCLEOTIDE SEQUENCE [LARGE SCALE GENOMIC DNA]</scope>
    <source>
        <strain evidence="1 2">DSM 28057</strain>
    </source>
</reference>
<sequence>MNFILKAQSFRKSAHIYSCSPERTRGDIGEILNRKGYFQVMVQNKTRDFLKENFKRWN</sequence>
<dbReference type="EMBL" id="PYGF01000007">
    <property type="protein sequence ID" value="PSL03498.1"/>
    <property type="molecule type" value="Genomic_DNA"/>
</dbReference>
<evidence type="ECO:0000313" key="2">
    <source>
        <dbReference type="Proteomes" id="UP000240708"/>
    </source>
</evidence>
<dbReference type="Proteomes" id="UP000240708">
    <property type="component" value="Unassembled WGS sequence"/>
</dbReference>
<comment type="caution">
    <text evidence="1">The sequence shown here is derived from an EMBL/GenBank/DDBJ whole genome shotgun (WGS) entry which is preliminary data.</text>
</comment>
<name>A0A2P8E1Y8_9BACT</name>
<dbReference type="AlphaFoldDB" id="A0A2P8E1Y8"/>
<keyword evidence="2" id="KW-1185">Reference proteome</keyword>
<accession>A0A2P8E1Y8</accession>
<organism evidence="1 2">
    <name type="scientific">Cecembia rubra</name>
    <dbReference type="NCBI Taxonomy" id="1485585"/>
    <lineage>
        <taxon>Bacteria</taxon>
        <taxon>Pseudomonadati</taxon>
        <taxon>Bacteroidota</taxon>
        <taxon>Cytophagia</taxon>
        <taxon>Cytophagales</taxon>
        <taxon>Cyclobacteriaceae</taxon>
        <taxon>Cecembia</taxon>
    </lineage>
</organism>
<evidence type="ECO:0000313" key="1">
    <source>
        <dbReference type="EMBL" id="PSL03498.1"/>
    </source>
</evidence>
<gene>
    <name evidence="1" type="ORF">CLV48_107216</name>
</gene>
<protein>
    <submittedName>
        <fullName evidence="1">Uncharacterized protein</fullName>
    </submittedName>
</protein>
<proteinExistence type="predicted"/>